<gene>
    <name evidence="1" type="ORF">SCLCIDRAFT_1207379</name>
</gene>
<sequence length="77" mass="8747">MTIRLTFNRTDKSSQLGLAASASFIEHPNPRKIGRVYLHVCSLCFGRRWIECQVIGQSPSRFGITYEITTFVIALKD</sequence>
<dbReference type="Proteomes" id="UP000053989">
    <property type="component" value="Unassembled WGS sequence"/>
</dbReference>
<dbReference type="AlphaFoldDB" id="A0A0C3EPJ9"/>
<evidence type="ECO:0000313" key="1">
    <source>
        <dbReference type="EMBL" id="KIM70084.1"/>
    </source>
</evidence>
<reference evidence="2" key="2">
    <citation type="submission" date="2015-01" db="EMBL/GenBank/DDBJ databases">
        <title>Evolutionary Origins and Diversification of the Mycorrhizal Mutualists.</title>
        <authorList>
            <consortium name="DOE Joint Genome Institute"/>
            <consortium name="Mycorrhizal Genomics Consortium"/>
            <person name="Kohler A."/>
            <person name="Kuo A."/>
            <person name="Nagy L.G."/>
            <person name="Floudas D."/>
            <person name="Copeland A."/>
            <person name="Barry K.W."/>
            <person name="Cichocki N."/>
            <person name="Veneault-Fourrey C."/>
            <person name="LaButti K."/>
            <person name="Lindquist E.A."/>
            <person name="Lipzen A."/>
            <person name="Lundell T."/>
            <person name="Morin E."/>
            <person name="Murat C."/>
            <person name="Riley R."/>
            <person name="Ohm R."/>
            <person name="Sun H."/>
            <person name="Tunlid A."/>
            <person name="Henrissat B."/>
            <person name="Grigoriev I.V."/>
            <person name="Hibbett D.S."/>
            <person name="Martin F."/>
        </authorList>
    </citation>
    <scope>NUCLEOTIDE SEQUENCE [LARGE SCALE GENOMIC DNA]</scope>
    <source>
        <strain evidence="2">Foug A</strain>
    </source>
</reference>
<name>A0A0C3EPJ9_9AGAM</name>
<evidence type="ECO:0000313" key="2">
    <source>
        <dbReference type="Proteomes" id="UP000053989"/>
    </source>
</evidence>
<protein>
    <submittedName>
        <fullName evidence="1">Uncharacterized protein</fullName>
    </submittedName>
</protein>
<reference evidence="1 2" key="1">
    <citation type="submission" date="2014-04" db="EMBL/GenBank/DDBJ databases">
        <authorList>
            <consortium name="DOE Joint Genome Institute"/>
            <person name="Kuo A."/>
            <person name="Kohler A."/>
            <person name="Nagy L.G."/>
            <person name="Floudas D."/>
            <person name="Copeland A."/>
            <person name="Barry K.W."/>
            <person name="Cichocki N."/>
            <person name="Veneault-Fourrey C."/>
            <person name="LaButti K."/>
            <person name="Lindquist E.A."/>
            <person name="Lipzen A."/>
            <person name="Lundell T."/>
            <person name="Morin E."/>
            <person name="Murat C."/>
            <person name="Sun H."/>
            <person name="Tunlid A."/>
            <person name="Henrissat B."/>
            <person name="Grigoriev I.V."/>
            <person name="Hibbett D.S."/>
            <person name="Martin F."/>
            <person name="Nordberg H.P."/>
            <person name="Cantor M.N."/>
            <person name="Hua S.X."/>
        </authorList>
    </citation>
    <scope>NUCLEOTIDE SEQUENCE [LARGE SCALE GENOMIC DNA]</scope>
    <source>
        <strain evidence="1 2">Foug A</strain>
    </source>
</reference>
<dbReference type="EMBL" id="KN822005">
    <property type="protein sequence ID" value="KIM70084.1"/>
    <property type="molecule type" value="Genomic_DNA"/>
</dbReference>
<keyword evidence="2" id="KW-1185">Reference proteome</keyword>
<accession>A0A0C3EPJ9</accession>
<organism evidence="1 2">
    <name type="scientific">Scleroderma citrinum Foug A</name>
    <dbReference type="NCBI Taxonomy" id="1036808"/>
    <lineage>
        <taxon>Eukaryota</taxon>
        <taxon>Fungi</taxon>
        <taxon>Dikarya</taxon>
        <taxon>Basidiomycota</taxon>
        <taxon>Agaricomycotina</taxon>
        <taxon>Agaricomycetes</taxon>
        <taxon>Agaricomycetidae</taxon>
        <taxon>Boletales</taxon>
        <taxon>Sclerodermatineae</taxon>
        <taxon>Sclerodermataceae</taxon>
        <taxon>Scleroderma</taxon>
    </lineage>
</organism>
<proteinExistence type="predicted"/>
<dbReference type="HOGENOM" id="CLU_2639529_0_0_1"/>
<dbReference type="InParanoid" id="A0A0C3EPJ9"/>